<dbReference type="Proteomes" id="UP000265845">
    <property type="component" value="Unassembled WGS sequence"/>
</dbReference>
<keyword evidence="4" id="KW-1185">Reference proteome</keyword>
<evidence type="ECO:0000313" key="3">
    <source>
        <dbReference type="EMBL" id="RIJ27485.1"/>
    </source>
</evidence>
<dbReference type="OrthoDB" id="9805228at2"/>
<evidence type="ECO:0000313" key="4">
    <source>
        <dbReference type="Proteomes" id="UP000265845"/>
    </source>
</evidence>
<evidence type="ECO:0000259" key="2">
    <source>
        <dbReference type="Pfam" id="PF08327"/>
    </source>
</evidence>
<comment type="caution">
    <text evidence="3">The sequence shown here is derived from an EMBL/GenBank/DDBJ whole genome shotgun (WGS) entry which is preliminary data.</text>
</comment>
<dbReference type="CDD" id="cd08896">
    <property type="entry name" value="SRPBCC_CalC_Aha1-like_3"/>
    <property type="match status" value="1"/>
</dbReference>
<dbReference type="InterPro" id="IPR013538">
    <property type="entry name" value="ASHA1/2-like_C"/>
</dbReference>
<gene>
    <name evidence="3" type="ORF">D1222_13895</name>
</gene>
<comment type="similarity">
    <text evidence="1">Belongs to the AHA1 family.</text>
</comment>
<proteinExistence type="inferred from homology"/>
<reference evidence="3 4" key="1">
    <citation type="submission" date="2018-08" db="EMBL/GenBank/DDBJ databases">
        <title>Henriciella mobilis sp. nov., isolated from seawater.</title>
        <authorList>
            <person name="Cheng H."/>
            <person name="Wu Y.-H."/>
            <person name="Xu X.-W."/>
            <person name="Guo L.-L."/>
        </authorList>
    </citation>
    <scope>NUCLEOTIDE SEQUENCE [LARGE SCALE GENOMIC DNA]</scope>
    <source>
        <strain evidence="3 4">CCUG67844</strain>
    </source>
</reference>
<protein>
    <submittedName>
        <fullName evidence="3">Polyketide cyclase</fullName>
    </submittedName>
</protein>
<dbReference type="AlphaFoldDB" id="A0A399RC27"/>
<sequence length="168" mass="18532">MATPIDVKPSAPLELVIGRIIDAPRHAVWRCWTEAELLKQWHCPKPWSVPEADLDVRAGGRFNTVFAGPDGERIENEGIWLEVVPETRLVFTDFFTEGFVPQGEGFMTGYVELSDAPGGGTRFVWGARHRTEAGLKQHEEMGFEAGWGAAAEQLEETAKAIASAPLKD</sequence>
<name>A0A399RC27_9PROT</name>
<accession>A0A399RC27</accession>
<dbReference type="SUPFAM" id="SSF55961">
    <property type="entry name" value="Bet v1-like"/>
    <property type="match status" value="1"/>
</dbReference>
<dbReference type="InterPro" id="IPR023393">
    <property type="entry name" value="START-like_dom_sf"/>
</dbReference>
<organism evidence="3 4">
    <name type="scientific">Henriciella algicola</name>
    <dbReference type="NCBI Taxonomy" id="1608422"/>
    <lineage>
        <taxon>Bacteria</taxon>
        <taxon>Pseudomonadati</taxon>
        <taxon>Pseudomonadota</taxon>
        <taxon>Alphaproteobacteria</taxon>
        <taxon>Hyphomonadales</taxon>
        <taxon>Hyphomonadaceae</taxon>
        <taxon>Henriciella</taxon>
    </lineage>
</organism>
<dbReference type="Gene3D" id="3.30.530.20">
    <property type="match status" value="1"/>
</dbReference>
<feature type="domain" description="Activator of Hsp90 ATPase homologue 1/2-like C-terminal" evidence="2">
    <location>
        <begin position="22"/>
        <end position="158"/>
    </location>
</feature>
<dbReference type="Pfam" id="PF08327">
    <property type="entry name" value="AHSA1"/>
    <property type="match status" value="1"/>
</dbReference>
<dbReference type="EMBL" id="QWGA01000008">
    <property type="protein sequence ID" value="RIJ27485.1"/>
    <property type="molecule type" value="Genomic_DNA"/>
</dbReference>
<evidence type="ECO:0000256" key="1">
    <source>
        <dbReference type="ARBA" id="ARBA00006817"/>
    </source>
</evidence>
<dbReference type="RefSeq" id="WP_119454862.1">
    <property type="nucleotide sequence ID" value="NZ_QWGA01000008.1"/>
</dbReference>